<sequence>MSVNLTFGVSSTTSDTRDPSSGSSLLRPHRCDNCMAPPLPDHPPYCGSSCFENYLMNLSSVYGSPTGQQNSHLPQDSVRYDTTVAGSEFECSTCAKHTEALGFAASLGTSTNTASFEGTSQPTSVLQPLTCSSPNYNPAKWAVCLYSNGPGSPAVDNLFDDASLLLEEPEMNERKDLHEFSYGESTALLEYEDFTLYKEPDWLDDFEPQPSERACVPPQARDDNETMSDDDDICYCGYCWPFFVQDGAGQLGNLCDGEVEGNDVASAA</sequence>
<accession>A0A4Q2V7C5</accession>
<protein>
    <submittedName>
        <fullName evidence="2">Uncharacterized protein</fullName>
    </submittedName>
</protein>
<dbReference type="Proteomes" id="UP000290540">
    <property type="component" value="Unassembled WGS sequence"/>
</dbReference>
<proteinExistence type="predicted"/>
<evidence type="ECO:0000313" key="2">
    <source>
        <dbReference type="EMBL" id="RYC80123.1"/>
    </source>
</evidence>
<feature type="region of interest" description="Disordered" evidence="1">
    <location>
        <begin position="1"/>
        <end position="25"/>
    </location>
</feature>
<gene>
    <name evidence="2" type="ORF">BFJ63_vAg16988</name>
</gene>
<dbReference type="AlphaFoldDB" id="A0A4Q2V7C5"/>
<evidence type="ECO:0000256" key="1">
    <source>
        <dbReference type="SAM" id="MobiDB-lite"/>
    </source>
</evidence>
<organism evidence="2 3">
    <name type="scientific">Fusarium oxysporum f. sp. narcissi</name>
    <dbReference type="NCBI Taxonomy" id="451672"/>
    <lineage>
        <taxon>Eukaryota</taxon>
        <taxon>Fungi</taxon>
        <taxon>Dikarya</taxon>
        <taxon>Ascomycota</taxon>
        <taxon>Pezizomycotina</taxon>
        <taxon>Sordariomycetes</taxon>
        <taxon>Hypocreomycetidae</taxon>
        <taxon>Hypocreales</taxon>
        <taxon>Nectriaceae</taxon>
        <taxon>Fusarium</taxon>
        <taxon>Fusarium oxysporum species complex</taxon>
    </lineage>
</organism>
<dbReference type="EMBL" id="MQTW01000430">
    <property type="protein sequence ID" value="RYC80123.1"/>
    <property type="molecule type" value="Genomic_DNA"/>
</dbReference>
<evidence type="ECO:0000313" key="3">
    <source>
        <dbReference type="Proteomes" id="UP000290540"/>
    </source>
</evidence>
<name>A0A4Q2V7C5_FUSOX</name>
<comment type="caution">
    <text evidence="2">The sequence shown here is derived from an EMBL/GenBank/DDBJ whole genome shotgun (WGS) entry which is preliminary data.</text>
</comment>
<reference evidence="2 3" key="1">
    <citation type="submission" date="2016-12" db="EMBL/GenBank/DDBJ databases">
        <title>Draft genome sequence of Fusarium oxysporum causing rot on Narcissus.</title>
        <authorList>
            <person name="Armitage A.D."/>
            <person name="Taylor A."/>
            <person name="Clarkson J.P."/>
            <person name="Harrison R.J."/>
            <person name="Jackson A.C."/>
        </authorList>
    </citation>
    <scope>NUCLEOTIDE SEQUENCE [LARGE SCALE GENOMIC DNA]</scope>
    <source>
        <strain evidence="2 3">N139</strain>
    </source>
</reference>
<feature type="compositionally biased region" description="Low complexity" evidence="1">
    <location>
        <begin position="10"/>
        <end position="24"/>
    </location>
</feature>